<organism evidence="1">
    <name type="scientific">Sesamum latifolium</name>
    <dbReference type="NCBI Taxonomy" id="2727402"/>
    <lineage>
        <taxon>Eukaryota</taxon>
        <taxon>Viridiplantae</taxon>
        <taxon>Streptophyta</taxon>
        <taxon>Embryophyta</taxon>
        <taxon>Tracheophyta</taxon>
        <taxon>Spermatophyta</taxon>
        <taxon>Magnoliopsida</taxon>
        <taxon>eudicotyledons</taxon>
        <taxon>Gunneridae</taxon>
        <taxon>Pentapetalae</taxon>
        <taxon>asterids</taxon>
        <taxon>lamiids</taxon>
        <taxon>Lamiales</taxon>
        <taxon>Pedaliaceae</taxon>
        <taxon>Sesamum</taxon>
    </lineage>
</organism>
<gene>
    <name evidence="1" type="ORF">Slati_2992800</name>
</gene>
<sequence>MHRPPHKGDKNLIRRIKDARGNWREDTEGIQQVLLEYFRGIFTSSRPSSHDLDAVLNTVRSKVTEAMNKSLIVPFTEQEVRIALFINHSVKNRTHGKKGSFALKLDMSKAYDVEWDFLRVEAERKSDIKGIAVSRGAPCVSHLLFADDTIIFSQARVETMSAIKQILVAYGRASRQEINFEKSSTVGMGCDWRRYLE</sequence>
<dbReference type="EMBL" id="JACGWN010000010">
    <property type="protein sequence ID" value="KAL0428180.1"/>
    <property type="molecule type" value="Genomic_DNA"/>
</dbReference>
<proteinExistence type="predicted"/>
<comment type="caution">
    <text evidence="1">The sequence shown here is derived from an EMBL/GenBank/DDBJ whole genome shotgun (WGS) entry which is preliminary data.</text>
</comment>
<dbReference type="AlphaFoldDB" id="A0AAW2VGQ7"/>
<protein>
    <recommendedName>
        <fullName evidence="2">Reverse transcriptase</fullName>
    </recommendedName>
</protein>
<accession>A0AAW2VGQ7</accession>
<reference evidence="1" key="2">
    <citation type="journal article" date="2024" name="Plant">
        <title>Genomic evolution and insights into agronomic trait innovations of Sesamum species.</title>
        <authorList>
            <person name="Miao H."/>
            <person name="Wang L."/>
            <person name="Qu L."/>
            <person name="Liu H."/>
            <person name="Sun Y."/>
            <person name="Le M."/>
            <person name="Wang Q."/>
            <person name="Wei S."/>
            <person name="Zheng Y."/>
            <person name="Lin W."/>
            <person name="Duan Y."/>
            <person name="Cao H."/>
            <person name="Xiong S."/>
            <person name="Wang X."/>
            <person name="Wei L."/>
            <person name="Li C."/>
            <person name="Ma Q."/>
            <person name="Ju M."/>
            <person name="Zhao R."/>
            <person name="Li G."/>
            <person name="Mu C."/>
            <person name="Tian Q."/>
            <person name="Mei H."/>
            <person name="Zhang T."/>
            <person name="Gao T."/>
            <person name="Zhang H."/>
        </authorList>
    </citation>
    <scope>NUCLEOTIDE SEQUENCE</scope>
    <source>
        <strain evidence="1">KEN1</strain>
    </source>
</reference>
<evidence type="ECO:0000313" key="1">
    <source>
        <dbReference type="EMBL" id="KAL0428180.1"/>
    </source>
</evidence>
<name>A0AAW2VGQ7_9LAMI</name>
<evidence type="ECO:0008006" key="2">
    <source>
        <dbReference type="Google" id="ProtNLM"/>
    </source>
</evidence>
<reference evidence="1" key="1">
    <citation type="submission" date="2020-06" db="EMBL/GenBank/DDBJ databases">
        <authorList>
            <person name="Li T."/>
            <person name="Hu X."/>
            <person name="Zhang T."/>
            <person name="Song X."/>
            <person name="Zhang H."/>
            <person name="Dai N."/>
            <person name="Sheng W."/>
            <person name="Hou X."/>
            <person name="Wei L."/>
        </authorList>
    </citation>
    <scope>NUCLEOTIDE SEQUENCE</scope>
    <source>
        <strain evidence="1">KEN1</strain>
        <tissue evidence="1">Leaf</tissue>
    </source>
</reference>